<dbReference type="InterPro" id="IPR050807">
    <property type="entry name" value="TransReg_Diox_bact_type"/>
</dbReference>
<evidence type="ECO:0000259" key="2">
    <source>
        <dbReference type="PROSITE" id="PS50943"/>
    </source>
</evidence>
<dbReference type="AlphaFoldDB" id="A0A1V4T084"/>
<comment type="caution">
    <text evidence="3">The sequence shown here is derived from an EMBL/GenBank/DDBJ whole genome shotgun (WGS) entry which is preliminary data.</text>
</comment>
<keyword evidence="1" id="KW-0238">DNA-binding</keyword>
<dbReference type="EMBL" id="LTAY01000010">
    <property type="protein sequence ID" value="OPX50896.1"/>
    <property type="molecule type" value="Genomic_DNA"/>
</dbReference>
<accession>A0A1V4T084</accession>
<dbReference type="InterPro" id="IPR001387">
    <property type="entry name" value="Cro/C1-type_HTH"/>
</dbReference>
<gene>
    <name evidence="3" type="ORF">CLTHE_01970</name>
</gene>
<dbReference type="Pfam" id="PF01381">
    <property type="entry name" value="HTH_3"/>
    <property type="match status" value="1"/>
</dbReference>
<dbReference type="RefSeq" id="WP_143324003.1">
    <property type="nucleotide sequence ID" value="NZ_LTAY01000010.1"/>
</dbReference>
<dbReference type="SUPFAM" id="SSF47413">
    <property type="entry name" value="lambda repressor-like DNA-binding domains"/>
    <property type="match status" value="1"/>
</dbReference>
<dbReference type="PANTHER" id="PTHR46797:SF1">
    <property type="entry name" value="METHYLPHOSPHONATE SYNTHASE"/>
    <property type="match status" value="1"/>
</dbReference>
<sequence length="240" mass="27940">MYNTIGDSIRNLRKQSNMTIKELSDKLNLTEQAISQYERGKRVPKLETLEQIFNIFNKNPSQELKKINSINSLEVLYMLINQIKTNSLTNLNSIRDIIYPNLDTFNKVFSDEDLQIIISSLSIIYSIKDFVKNNNDISKAIRKRNTEALLNDFEIFNIPDNKQLTIDIKNINSNNNEFSCNSHLNSKCLFDNISKFIISSTSKNIDTKNITDEEKEDIIYKIADFFEFEVFKILNNKKSL</sequence>
<dbReference type="CDD" id="cd00093">
    <property type="entry name" value="HTH_XRE"/>
    <property type="match status" value="1"/>
</dbReference>
<organism evidence="3 4">
    <name type="scientific">Clostridium thermobutyricum DSM 4928</name>
    <dbReference type="NCBI Taxonomy" id="1121339"/>
    <lineage>
        <taxon>Bacteria</taxon>
        <taxon>Bacillati</taxon>
        <taxon>Bacillota</taxon>
        <taxon>Clostridia</taxon>
        <taxon>Eubacteriales</taxon>
        <taxon>Clostridiaceae</taxon>
        <taxon>Clostridium</taxon>
    </lineage>
</organism>
<dbReference type="PROSITE" id="PS50943">
    <property type="entry name" value="HTH_CROC1"/>
    <property type="match status" value="1"/>
</dbReference>
<reference evidence="3 4" key="1">
    <citation type="submission" date="2016-02" db="EMBL/GenBank/DDBJ databases">
        <title>Genome sequence of Clostridium thermobutyricum DSM 4928.</title>
        <authorList>
            <person name="Poehlein A."/>
            <person name="Daniel R."/>
        </authorList>
    </citation>
    <scope>NUCLEOTIDE SEQUENCE [LARGE SCALE GENOMIC DNA]</scope>
    <source>
        <strain evidence="3 4">DSM 4928</strain>
    </source>
</reference>
<protein>
    <submittedName>
        <fullName evidence="3">Helix-turn-helix protein</fullName>
    </submittedName>
</protein>
<evidence type="ECO:0000313" key="4">
    <source>
        <dbReference type="Proteomes" id="UP000191448"/>
    </source>
</evidence>
<dbReference type="GO" id="GO:0003700">
    <property type="term" value="F:DNA-binding transcription factor activity"/>
    <property type="evidence" value="ECO:0007669"/>
    <property type="project" value="TreeGrafter"/>
</dbReference>
<evidence type="ECO:0000313" key="3">
    <source>
        <dbReference type="EMBL" id="OPX50896.1"/>
    </source>
</evidence>
<dbReference type="Proteomes" id="UP000191448">
    <property type="component" value="Unassembled WGS sequence"/>
</dbReference>
<evidence type="ECO:0000256" key="1">
    <source>
        <dbReference type="ARBA" id="ARBA00023125"/>
    </source>
</evidence>
<dbReference type="InterPro" id="IPR010982">
    <property type="entry name" value="Lambda_DNA-bd_dom_sf"/>
</dbReference>
<dbReference type="PANTHER" id="PTHR46797">
    <property type="entry name" value="HTH-TYPE TRANSCRIPTIONAL REGULATOR"/>
    <property type="match status" value="1"/>
</dbReference>
<dbReference type="GO" id="GO:0005829">
    <property type="term" value="C:cytosol"/>
    <property type="evidence" value="ECO:0007669"/>
    <property type="project" value="TreeGrafter"/>
</dbReference>
<proteinExistence type="predicted"/>
<dbReference type="Gene3D" id="1.10.260.40">
    <property type="entry name" value="lambda repressor-like DNA-binding domains"/>
    <property type="match status" value="1"/>
</dbReference>
<dbReference type="GO" id="GO:0003677">
    <property type="term" value="F:DNA binding"/>
    <property type="evidence" value="ECO:0007669"/>
    <property type="project" value="UniProtKB-KW"/>
</dbReference>
<feature type="domain" description="HTH cro/C1-type" evidence="2">
    <location>
        <begin position="9"/>
        <end position="64"/>
    </location>
</feature>
<name>A0A1V4T084_9CLOT</name>
<dbReference type="OrthoDB" id="9785138at2"/>
<dbReference type="SMART" id="SM00530">
    <property type="entry name" value="HTH_XRE"/>
    <property type="match status" value="1"/>
</dbReference>